<dbReference type="InterPro" id="IPR050984">
    <property type="entry name" value="Gfo/Idh/MocA_domain"/>
</dbReference>
<evidence type="ECO:0000259" key="6">
    <source>
        <dbReference type="Pfam" id="PF01408"/>
    </source>
</evidence>
<dbReference type="InterPro" id="IPR036291">
    <property type="entry name" value="NAD(P)-bd_dom_sf"/>
</dbReference>
<comment type="similarity">
    <text evidence="1">Belongs to the Gfo/Idh/MocA family.</text>
</comment>
<evidence type="ECO:0000256" key="5">
    <source>
        <dbReference type="ARBA" id="ARBA00049233"/>
    </source>
</evidence>
<dbReference type="SUPFAM" id="SSF55347">
    <property type="entry name" value="Glyceraldehyde-3-phosphate dehydrogenase-like, C-terminal domain"/>
    <property type="match status" value="1"/>
</dbReference>
<keyword evidence="2" id="KW-0560">Oxidoreductase</keyword>
<dbReference type="PANTHER" id="PTHR22604">
    <property type="entry name" value="OXIDOREDUCTASES"/>
    <property type="match status" value="1"/>
</dbReference>
<sequence>MIQTKPTLRWGILGTGWVSEKFVKDLILPRSDAVATHIVHAIGTSSVSKGEAFVNSTFNDLEVHGKPRIYEDYKNVYDDELVDVVYVGIPHALHKEACLAAIHAGKHILCEKPMCINEKDAQEVIAAAREKRVFLMEAVWTRFFPLVKDLQKLLYEEEVIGEVRRMFCDFSMDMKMETLDKHSRLKDPKLGAGALLDLGIYPLTLSNLFLDTGVGKESSNPEVSSHLKVVDGIDYADSIILKYPKTQRMAILTASVEYQMSEEFCRIEGSNGNMVLSGPAASKPTSVKITSQGTERTILYEDPGMGFFYEADAVALDIQAGRLENTTMPLAEMIRMLRTMDDIRRKAGVIYPQDL</sequence>
<dbReference type="SUPFAM" id="SSF51735">
    <property type="entry name" value="NAD(P)-binding Rossmann-fold domains"/>
    <property type="match status" value="1"/>
</dbReference>
<name>A0A9P4LWE4_9PEZI</name>
<dbReference type="Proteomes" id="UP000799776">
    <property type="component" value="Unassembled WGS sequence"/>
</dbReference>
<evidence type="ECO:0000256" key="4">
    <source>
        <dbReference type="ARBA" id="ARBA00042988"/>
    </source>
</evidence>
<dbReference type="Gene3D" id="3.40.50.720">
    <property type="entry name" value="NAD(P)-binding Rossmann-like Domain"/>
    <property type="match status" value="1"/>
</dbReference>
<dbReference type="PANTHER" id="PTHR22604:SF105">
    <property type="entry name" value="TRANS-1,2-DIHYDROBENZENE-1,2-DIOL DEHYDROGENASE"/>
    <property type="match status" value="1"/>
</dbReference>
<feature type="domain" description="Gfo/Idh/MocA-like oxidoreductase N-terminal" evidence="6">
    <location>
        <begin position="8"/>
        <end position="136"/>
    </location>
</feature>
<proteinExistence type="inferred from homology"/>
<comment type="caution">
    <text evidence="8">The sequence shown here is derived from an EMBL/GenBank/DDBJ whole genome shotgun (WGS) entry which is preliminary data.</text>
</comment>
<evidence type="ECO:0000313" key="8">
    <source>
        <dbReference type="EMBL" id="KAF2086369.1"/>
    </source>
</evidence>
<feature type="domain" description="GFO/IDH/MocA-like oxidoreductase" evidence="7">
    <location>
        <begin position="154"/>
        <end position="274"/>
    </location>
</feature>
<dbReference type="Pfam" id="PF22725">
    <property type="entry name" value="GFO_IDH_MocA_C3"/>
    <property type="match status" value="1"/>
</dbReference>
<evidence type="ECO:0000256" key="3">
    <source>
        <dbReference type="ARBA" id="ARBA00038984"/>
    </source>
</evidence>
<dbReference type="EC" id="1.1.1.179" evidence="3"/>
<evidence type="ECO:0000313" key="9">
    <source>
        <dbReference type="Proteomes" id="UP000799776"/>
    </source>
</evidence>
<dbReference type="GO" id="GO:0047837">
    <property type="term" value="F:D-xylose 1-dehydrogenase (NADP+) activity"/>
    <property type="evidence" value="ECO:0007669"/>
    <property type="project" value="UniProtKB-EC"/>
</dbReference>
<organism evidence="8 9">
    <name type="scientific">Saccharata proteae CBS 121410</name>
    <dbReference type="NCBI Taxonomy" id="1314787"/>
    <lineage>
        <taxon>Eukaryota</taxon>
        <taxon>Fungi</taxon>
        <taxon>Dikarya</taxon>
        <taxon>Ascomycota</taxon>
        <taxon>Pezizomycotina</taxon>
        <taxon>Dothideomycetes</taxon>
        <taxon>Dothideomycetes incertae sedis</taxon>
        <taxon>Botryosphaeriales</taxon>
        <taxon>Saccharataceae</taxon>
        <taxon>Saccharata</taxon>
    </lineage>
</organism>
<keyword evidence="9" id="KW-1185">Reference proteome</keyword>
<evidence type="ECO:0000259" key="7">
    <source>
        <dbReference type="Pfam" id="PF22725"/>
    </source>
</evidence>
<dbReference type="Pfam" id="PF01408">
    <property type="entry name" value="GFO_IDH_MocA"/>
    <property type="match status" value="1"/>
</dbReference>
<comment type="catalytic activity">
    <reaction evidence="5">
        <text>D-xylose + NADP(+) = D-xylono-1,5-lactone + NADPH + H(+)</text>
        <dbReference type="Rhea" id="RHEA:22000"/>
        <dbReference type="ChEBI" id="CHEBI:15378"/>
        <dbReference type="ChEBI" id="CHEBI:15867"/>
        <dbReference type="ChEBI" id="CHEBI:53455"/>
        <dbReference type="ChEBI" id="CHEBI:57783"/>
        <dbReference type="ChEBI" id="CHEBI:58349"/>
        <dbReference type="EC" id="1.1.1.179"/>
    </reaction>
</comment>
<dbReference type="GO" id="GO:0000166">
    <property type="term" value="F:nucleotide binding"/>
    <property type="evidence" value="ECO:0007669"/>
    <property type="project" value="InterPro"/>
</dbReference>
<dbReference type="EMBL" id="ML978725">
    <property type="protein sequence ID" value="KAF2086369.1"/>
    <property type="molecule type" value="Genomic_DNA"/>
</dbReference>
<evidence type="ECO:0000256" key="2">
    <source>
        <dbReference type="ARBA" id="ARBA00023002"/>
    </source>
</evidence>
<protein>
    <recommendedName>
        <fullName evidence="3">D-xylose 1-dehydrogenase (NADP(+), D-xylono-1,5-lactone-forming)</fullName>
        <ecNumber evidence="3">1.1.1.179</ecNumber>
    </recommendedName>
    <alternativeName>
        <fullName evidence="4">D-xylose-NADP dehydrogenase</fullName>
    </alternativeName>
</protein>
<accession>A0A9P4LWE4</accession>
<dbReference type="OrthoDB" id="2129491at2759"/>
<reference evidence="8" key="1">
    <citation type="journal article" date="2020" name="Stud. Mycol.">
        <title>101 Dothideomycetes genomes: a test case for predicting lifestyles and emergence of pathogens.</title>
        <authorList>
            <person name="Haridas S."/>
            <person name="Albert R."/>
            <person name="Binder M."/>
            <person name="Bloem J."/>
            <person name="Labutti K."/>
            <person name="Salamov A."/>
            <person name="Andreopoulos B."/>
            <person name="Baker S."/>
            <person name="Barry K."/>
            <person name="Bills G."/>
            <person name="Bluhm B."/>
            <person name="Cannon C."/>
            <person name="Castanera R."/>
            <person name="Culley D."/>
            <person name="Daum C."/>
            <person name="Ezra D."/>
            <person name="Gonzalez J."/>
            <person name="Henrissat B."/>
            <person name="Kuo A."/>
            <person name="Liang C."/>
            <person name="Lipzen A."/>
            <person name="Lutzoni F."/>
            <person name="Magnuson J."/>
            <person name="Mondo S."/>
            <person name="Nolan M."/>
            <person name="Ohm R."/>
            <person name="Pangilinan J."/>
            <person name="Park H.-J."/>
            <person name="Ramirez L."/>
            <person name="Alfaro M."/>
            <person name="Sun H."/>
            <person name="Tritt A."/>
            <person name="Yoshinaga Y."/>
            <person name="Zwiers L.-H."/>
            <person name="Turgeon B."/>
            <person name="Goodwin S."/>
            <person name="Spatafora J."/>
            <person name="Crous P."/>
            <person name="Grigoriev I."/>
        </authorList>
    </citation>
    <scope>NUCLEOTIDE SEQUENCE</scope>
    <source>
        <strain evidence="8">CBS 121410</strain>
    </source>
</reference>
<dbReference type="InterPro" id="IPR000683">
    <property type="entry name" value="Gfo/Idh/MocA-like_OxRdtase_N"/>
</dbReference>
<dbReference type="InterPro" id="IPR055170">
    <property type="entry name" value="GFO_IDH_MocA-like_dom"/>
</dbReference>
<gene>
    <name evidence="8" type="ORF">K490DRAFT_57997</name>
</gene>
<evidence type="ECO:0000256" key="1">
    <source>
        <dbReference type="ARBA" id="ARBA00010928"/>
    </source>
</evidence>
<dbReference type="AlphaFoldDB" id="A0A9P4LWE4"/>
<dbReference type="Gene3D" id="3.30.360.10">
    <property type="entry name" value="Dihydrodipicolinate Reductase, domain 2"/>
    <property type="match status" value="1"/>
</dbReference>